<dbReference type="InterPro" id="IPR001606">
    <property type="entry name" value="ARID_dom"/>
</dbReference>
<feature type="domain" description="ARID" evidence="2">
    <location>
        <begin position="1"/>
        <end position="95"/>
    </location>
</feature>
<feature type="compositionally biased region" description="Polar residues" evidence="1">
    <location>
        <begin position="1136"/>
        <end position="1147"/>
    </location>
</feature>
<dbReference type="CDD" id="cd16100">
    <property type="entry name" value="ARID"/>
    <property type="match status" value="1"/>
</dbReference>
<feature type="compositionally biased region" description="Basic and acidic residues" evidence="1">
    <location>
        <begin position="828"/>
        <end position="837"/>
    </location>
</feature>
<gene>
    <name evidence="3" type="ORF">NCLIV_063180</name>
</gene>
<name>F0VQ95_NEOCL</name>
<dbReference type="Pfam" id="PF01388">
    <property type="entry name" value="ARID"/>
    <property type="match status" value="1"/>
</dbReference>
<feature type="compositionally biased region" description="Basic and acidic residues" evidence="1">
    <location>
        <begin position="1958"/>
        <end position="1979"/>
    </location>
</feature>
<dbReference type="GO" id="GO:0003677">
    <property type="term" value="F:DNA binding"/>
    <property type="evidence" value="ECO:0007669"/>
    <property type="project" value="UniProtKB-KW"/>
</dbReference>
<feature type="region of interest" description="Disordered" evidence="1">
    <location>
        <begin position="1917"/>
        <end position="1980"/>
    </location>
</feature>
<feature type="compositionally biased region" description="Basic and acidic residues" evidence="1">
    <location>
        <begin position="2116"/>
        <end position="2131"/>
    </location>
</feature>
<sequence length="2830" mass="297286">MDRDQFLASLEKYHLERGHPYVPGRLLGQKVDLYEMFMTAMKQGGFPRINKNNKWGYLAKHLRLVPKDKPPSAQDLEQVKRYYVKWIRHFEGERVPQHIKKDLIPPGMELPCKRSSASSSHTAGLPSGARPAGGAALGASAAAGFPQNANLFFDPQNPLAAFSSASLPSQNFLFSPLGLGPNGGLAASPYFGLAGAGVPGAASGAETPLLGLQQQGLALPGASFLGASPAYDEQLLALGAAGPRTRNERRLAQQFGSTSGAGGAAGLGPGGGVLEMNRKRSKFFLKYSPEAVAERRWKRRRREALIARGVLPPAVDSFLYFWVDIAGSGVSSLSGIHPGLVDQLSGILTEAALSAHRSLLRRLQPSSPDLPAFFLSIFDTDLPPASRVALLHDPIRPADLLPPLPFSSSVSNSPVSGEDGKDANLHIVSLVSAILSNILFEAGNVNFLAGVSRQCLLDASVAAGLQIAREPSEGDGASDSGRAPRNTSSFWEEVCAAARGASLLRTGGPAVGNANCMGRALGAPGGKGLPTAVAAPAAGALGTAAGGLLGSPGETTVSPDGLLVAEGGGGREAEEERRLAALREDEKRIKGEPASGEFADEDDEDEGSEAEAVELEEEILLGLSEKSDIAFTRQCRMFRRPPSFSGSGESSSLSGNGLLLGSFSSSGLGGGSVGGGAGSVSSSGALGSSLLLSLSGSGGLGGAGGDGSAPFNSKAREQERLAALVRERTLKGLASALLSALDCCALSAYEGERYLSTVCTETAMRILDAFLVREKKQKYARVCGAKGGATSPLVSPAEVGEKRRAESAEKGVEGTANVEEEMEAPQQEAKETRRGDSMETEDASCCPGTSGVSDGPCLLLSNAKRAVGALEDALAAVGDEHQQEARKEGEKGLKEESRQQVCRLLVAAAKGDVAQLLHLLVQEQASLVALEESRAASFLAALKPEEKQAPVSSAFGLLAGYGAARKATAISESGREVGLMRAEAEERDRDSRLLPVGRKAQTETEEANPRETEETGDGEHAADSGERDVEMGERSGDPEPLPRSKPEKSLEPFSFPPSSAASEGESPQTSHDPVSPLSLSAAPGRAVSSDLPGGDVEMTAASQSGPVPEQSAGAALDREGRLLASVCSPGAEMQSGHETSVGSNGRRVSTAPLVHTGRAVEQALCSGEMSETQNLLFGRPVSLLSAEASPLFSASLLRAHANGKGEDDGVSGFASSSLCGCRTPPTSHLGEEVQNARESDCEGRARLEAREQREGEAGQDAREEDGASAAAPLLLGHLGVDTLEFVFDFASFLAPGSSREAARKLMQSLARESVAASSLVAQNPAVQQFVSDLGVLPGKPDVNAASSREDRSGKGAELCKAVQAVQRVFDATPASRIKQHAFYRHVSRILQSLLSFSSSSLGQAPATWQRPHSLAAFLLSLQLLMLGEPRVLGKALEPIYSRVVAASSLLLPAEKTELASSSTRARGSSGGGDGKGPHERGAENGATSSGGEERRGEETRPEARRSGETERQEGEKAESERGEAEGGKGEDGEKRQGEKADGEPERGGALEKKSVVPKPKNADENSKSQEQEKEDEDLANTEHIRLVGWEKLKGQIDKLGPQLETGIAIVKAFTALVALLPPPPSPALFPSSTSLLYRDAPQSSWVALSFVSAVARFLRSLQEISHTRIPRVLQCAAVQRSFEFRVFDLRRFGVCDGRPGLHFLQAVSEFAAQMLLFRQTAIYAHLEIFLSVASAILELEVSVPSIQLPRILVKACLAVVYLAADGPAEALCEVLECLGRAHEGQPSSEMSSRQRRGRRPSPAAVEAAAKLFITPLLRFLKFRMQRDVRLQSRSELADPLAPSTALFDSEANRRLVSPACPSPFATVIPHYFVSCSKGTVSLEKSRGGWFYSQFIGAIDAVPDEALWQDKARGVHAKAAETLPEPRSPLEAGAHPPGTAAQKGEEPRLGAAALAPSEGDGREMKRRRTGEEEREKEAYRRSAQVIAECVFPFFLPEAETAREKEENPTPGRHADEETGEQATEFQGRTAEAEDHPTGKKTSDSSDGIGAVAIFLGEDGAKGPESERAKAQPPELSEGSTSIATQGATTRVGESSDPGRGLSREKEPQTPLSSLLPGEKEREDASDVEAREDDREESAGPAPLFGQDETHGAPQPSQNREEDGRGGSAPSSFYPNTSGYYPAGTPSQGDPSAGSSYPSSFYYSSDQHSASTTPGMWQQANVSMESMGASQGHSGYPGSFAAPGFGSSAPVAGRGDQQGQWMAMHPGTSPQQHYSSPYFPENYYSSSSSWRQQQWLQWQHEQQRAVARQVCGAGPAASPGGDSSFFPPAYPHMMHTQQPVQQQWGGTMYAGGWQPGSAESGETQFFGDVNGAGVSGHGSGSLQRAPGTVPSGRAGTEGEDAQVAWQPNVPHMPRDSQESAGLAGRPGEASAGGRYGAHKGERLPEPPRGMASSSHRSPHPGASNFPPEAGADGEGGVYPRDLGGSATADSTRPSHPNLHMASGQPSDRLQMPPGYPSSGASAAPGSGAGPLPASFLPRPCGAAQERGERTRETHGEAASGAKDGLGGDAYEPGYPPTQGDAVHAYLRRGETGGCRQTSVAGARSKDEERRSEREEREDEGTAAGGRPGSPCPGAEGKESSKASGRPAFAHAAAGASGGNAKKKTVKKDDAKTATDGMSAAAVAAAVAFGDEEAKVDEDVLVGVSALLLLASNSLTVPLLRPHLPTITELAWYKTTASSSLFSVVQELLSAVRDAPPVHLRGFRDGAAYFPSSCVVKEEAEKADEEAKGEEARKARISEEFAKLGSSQDLLCVRKVGQGGRLLRVPETIEMRG</sequence>
<feature type="compositionally biased region" description="Polar residues" evidence="1">
    <location>
        <begin position="2167"/>
        <end position="2188"/>
    </location>
</feature>
<feature type="compositionally biased region" description="Basic and acidic residues" evidence="1">
    <location>
        <begin position="982"/>
        <end position="992"/>
    </location>
</feature>
<dbReference type="EMBL" id="FR823393">
    <property type="protein sequence ID" value="CBZ55892.1"/>
    <property type="molecule type" value="Genomic_DNA"/>
</dbReference>
<feature type="region of interest" description="Disordered" evidence="1">
    <location>
        <begin position="1129"/>
        <end position="1148"/>
    </location>
</feature>
<feature type="region of interest" description="Disordered" evidence="1">
    <location>
        <begin position="973"/>
        <end position="1116"/>
    </location>
</feature>
<feature type="compositionally biased region" description="Basic and acidic residues" evidence="1">
    <location>
        <begin position="2057"/>
        <end position="2068"/>
    </location>
</feature>
<dbReference type="eggNOG" id="ENOG502SFNK">
    <property type="taxonomic scope" value="Eukaryota"/>
</dbReference>
<dbReference type="InterPro" id="IPR036431">
    <property type="entry name" value="ARID_dom_sf"/>
</dbReference>
<feature type="compositionally biased region" description="Low complexity" evidence="1">
    <location>
        <begin position="2190"/>
        <end position="2203"/>
    </location>
</feature>
<feature type="compositionally biased region" description="Basic and acidic residues" evidence="1">
    <location>
        <begin position="2029"/>
        <end position="2042"/>
    </location>
</feature>
<dbReference type="Gene3D" id="1.10.150.60">
    <property type="entry name" value="ARID DNA-binding domain"/>
    <property type="match status" value="1"/>
</dbReference>
<dbReference type="GeneID" id="13445115"/>
<dbReference type="SMART" id="SM00501">
    <property type="entry name" value="BRIGHT"/>
    <property type="match status" value="1"/>
</dbReference>
<dbReference type="OrthoDB" id="338531at2759"/>
<evidence type="ECO:0000256" key="1">
    <source>
        <dbReference type="SAM" id="MobiDB-lite"/>
    </source>
</evidence>
<dbReference type="SMART" id="SM01014">
    <property type="entry name" value="ARID"/>
    <property type="match status" value="1"/>
</dbReference>
<feature type="compositionally biased region" description="Low complexity" evidence="1">
    <location>
        <begin position="1051"/>
        <end position="1067"/>
    </location>
</feature>
<accession>F0VQ95</accession>
<feature type="compositionally biased region" description="Basic and acidic residues" evidence="1">
    <location>
        <begin position="1998"/>
        <end position="2015"/>
    </location>
</feature>
<feature type="region of interest" description="Disordered" evidence="1">
    <location>
        <begin position="1456"/>
        <end position="1579"/>
    </location>
</feature>
<dbReference type="OMA" id="ITELAWY"/>
<feature type="compositionally biased region" description="Basic and acidic residues" evidence="1">
    <location>
        <begin position="1491"/>
        <end position="1571"/>
    </location>
</feature>
<evidence type="ECO:0000313" key="3">
    <source>
        <dbReference type="EMBL" id="CBZ55892.1"/>
    </source>
</evidence>
<feature type="region of interest" description="Disordered" evidence="1">
    <location>
        <begin position="1998"/>
        <end position="2212"/>
    </location>
</feature>
<reference evidence="4" key="1">
    <citation type="journal article" date="2012" name="PLoS Pathog.">
        <title>Comparative genomics of the apicomplexan parasites Toxoplasma gondii and Neospora caninum: Coccidia differing in host range and transmission strategy.</title>
        <authorList>
            <person name="Reid A.J."/>
            <person name="Vermont S.J."/>
            <person name="Cotton J.A."/>
            <person name="Harris D."/>
            <person name="Hill-Cawthorne G.A."/>
            <person name="Konen-Waisman S."/>
            <person name="Latham S.M."/>
            <person name="Mourier T."/>
            <person name="Norton R."/>
            <person name="Quail M.A."/>
            <person name="Sanders M."/>
            <person name="Shanmugam D."/>
            <person name="Sohal A."/>
            <person name="Wasmuth J.D."/>
            <person name="Brunk B."/>
            <person name="Grigg M.E."/>
            <person name="Howard J.C."/>
            <person name="Parkinson J."/>
            <person name="Roos D.S."/>
            <person name="Trees A.J."/>
            <person name="Berriman M."/>
            <person name="Pain A."/>
            <person name="Wastling J.M."/>
        </authorList>
    </citation>
    <scope>NUCLEOTIDE SEQUENCE [LARGE SCALE GENOMIC DNA]</scope>
    <source>
        <strain evidence="4">Liverpool</strain>
    </source>
</reference>
<feature type="compositionally biased region" description="Basic and acidic residues" evidence="1">
    <location>
        <begin position="1007"/>
        <end position="1050"/>
    </location>
</feature>
<feature type="compositionally biased region" description="Polar residues" evidence="1">
    <location>
        <begin position="2076"/>
        <end position="2091"/>
    </location>
</feature>
<feature type="compositionally biased region" description="Low complexity" evidence="1">
    <location>
        <begin position="2640"/>
        <end position="2652"/>
    </location>
</feature>
<dbReference type="SUPFAM" id="SSF46774">
    <property type="entry name" value="ARID-like"/>
    <property type="match status" value="1"/>
</dbReference>
<keyword evidence="4" id="KW-1185">Reference proteome</keyword>
<keyword evidence="3" id="KW-0238">DNA-binding</keyword>
<dbReference type="VEuPathDB" id="ToxoDB:NCLIV_063180"/>
<feature type="compositionally biased region" description="Basic and acidic residues" evidence="1">
    <location>
        <begin position="2543"/>
        <end position="2553"/>
    </location>
</feature>
<feature type="compositionally biased region" description="Basic and acidic residues" evidence="1">
    <location>
        <begin position="799"/>
        <end position="812"/>
    </location>
</feature>
<dbReference type="RefSeq" id="XP_003885918.1">
    <property type="nucleotide sequence ID" value="XM_003885869.1"/>
</dbReference>
<organism evidence="3 4">
    <name type="scientific">Neospora caninum (strain Liverpool)</name>
    <dbReference type="NCBI Taxonomy" id="572307"/>
    <lineage>
        <taxon>Eukaryota</taxon>
        <taxon>Sar</taxon>
        <taxon>Alveolata</taxon>
        <taxon>Apicomplexa</taxon>
        <taxon>Conoidasida</taxon>
        <taxon>Coccidia</taxon>
        <taxon>Eucoccidiorida</taxon>
        <taxon>Eimeriorina</taxon>
        <taxon>Sarcocystidae</taxon>
        <taxon>Neospora</taxon>
    </lineage>
</organism>
<feature type="region of interest" description="Disordered" evidence="1">
    <location>
        <begin position="2352"/>
        <end position="2667"/>
    </location>
</feature>
<dbReference type="InParanoid" id="F0VQ95"/>
<feature type="compositionally biased region" description="Basic and acidic residues" evidence="1">
    <location>
        <begin position="2601"/>
        <end position="2612"/>
    </location>
</feature>
<feature type="region of interest" description="Disordered" evidence="1">
    <location>
        <begin position="793"/>
        <end position="850"/>
    </location>
</feature>
<protein>
    <submittedName>
        <fullName evidence="3">Putative ARID/BRIGHT DNA-binding domain-containing protein</fullName>
    </submittedName>
</protein>
<feature type="compositionally biased region" description="Low complexity" evidence="1">
    <location>
        <begin position="2514"/>
        <end position="2532"/>
    </location>
</feature>
<dbReference type="PROSITE" id="PS51011">
    <property type="entry name" value="ARID"/>
    <property type="match status" value="1"/>
</dbReference>
<feature type="region of interest" description="Disordered" evidence="1">
    <location>
        <begin position="584"/>
        <end position="611"/>
    </location>
</feature>
<evidence type="ECO:0000259" key="2">
    <source>
        <dbReference type="PROSITE" id="PS51011"/>
    </source>
</evidence>
<proteinExistence type="predicted"/>
<dbReference type="Proteomes" id="UP000007494">
    <property type="component" value="Chromosome XII"/>
</dbReference>
<evidence type="ECO:0000313" key="4">
    <source>
        <dbReference type="Proteomes" id="UP000007494"/>
    </source>
</evidence>
<feature type="compositionally biased region" description="Acidic residues" evidence="1">
    <location>
        <begin position="598"/>
        <end position="611"/>
    </location>
</feature>